<accession>A0A9D4UFU0</accession>
<evidence type="ECO:0000259" key="10">
    <source>
        <dbReference type="PROSITE" id="PS50110"/>
    </source>
</evidence>
<dbReference type="InterPro" id="IPR017930">
    <property type="entry name" value="Myb_dom"/>
</dbReference>
<dbReference type="SUPFAM" id="SSF46689">
    <property type="entry name" value="Homeodomain-like"/>
    <property type="match status" value="1"/>
</dbReference>
<dbReference type="AlphaFoldDB" id="A0A9D4UFU0"/>
<dbReference type="EMBL" id="JABFUD020000017">
    <property type="protein sequence ID" value="KAI5067129.1"/>
    <property type="molecule type" value="Genomic_DNA"/>
</dbReference>
<dbReference type="GO" id="GO:0003677">
    <property type="term" value="F:DNA binding"/>
    <property type="evidence" value="ECO:0007669"/>
    <property type="project" value="InterPro"/>
</dbReference>
<dbReference type="InterPro" id="IPR045279">
    <property type="entry name" value="ARR-like"/>
</dbReference>
<gene>
    <name evidence="12" type="ORF">GOP47_0017657</name>
</gene>
<dbReference type="Proteomes" id="UP000886520">
    <property type="component" value="Chromosome 17"/>
</dbReference>
<dbReference type="CDD" id="cd17584">
    <property type="entry name" value="REC_typeB_ARR-like"/>
    <property type="match status" value="1"/>
</dbReference>
<dbReference type="GO" id="GO:0000160">
    <property type="term" value="P:phosphorelay signal transduction system"/>
    <property type="evidence" value="ECO:0007669"/>
    <property type="project" value="UniProtKB-KW"/>
</dbReference>
<keyword evidence="1 7" id="KW-0597">Phosphoprotein</keyword>
<dbReference type="PANTHER" id="PTHR43874">
    <property type="entry name" value="TWO-COMPONENT RESPONSE REGULATOR"/>
    <property type="match status" value="1"/>
</dbReference>
<organism evidence="12 13">
    <name type="scientific">Adiantum capillus-veneris</name>
    <name type="common">Maidenhair fern</name>
    <dbReference type="NCBI Taxonomy" id="13818"/>
    <lineage>
        <taxon>Eukaryota</taxon>
        <taxon>Viridiplantae</taxon>
        <taxon>Streptophyta</taxon>
        <taxon>Embryophyta</taxon>
        <taxon>Tracheophyta</taxon>
        <taxon>Polypodiopsida</taxon>
        <taxon>Polypodiidae</taxon>
        <taxon>Polypodiales</taxon>
        <taxon>Pteridineae</taxon>
        <taxon>Pteridaceae</taxon>
        <taxon>Vittarioideae</taxon>
        <taxon>Adiantum</taxon>
    </lineage>
</organism>
<evidence type="ECO:0000256" key="5">
    <source>
        <dbReference type="ARBA" id="ARBA00023163"/>
    </source>
</evidence>
<dbReference type="OrthoDB" id="60033at2759"/>
<protein>
    <recommendedName>
        <fullName evidence="14">Two-component response regulator</fullName>
    </recommendedName>
</protein>
<dbReference type="Gene3D" id="3.40.50.2300">
    <property type="match status" value="1"/>
</dbReference>
<keyword evidence="13" id="KW-1185">Reference proteome</keyword>
<evidence type="ECO:0000313" key="13">
    <source>
        <dbReference type="Proteomes" id="UP000886520"/>
    </source>
</evidence>
<keyword evidence="9" id="KW-1133">Transmembrane helix</keyword>
<evidence type="ECO:0000256" key="7">
    <source>
        <dbReference type="PROSITE-ProRule" id="PRU00169"/>
    </source>
</evidence>
<comment type="caution">
    <text evidence="12">The sequence shown here is derived from an EMBL/GenBank/DDBJ whole genome shotgun (WGS) entry which is preliminary data.</text>
</comment>
<reference evidence="12" key="1">
    <citation type="submission" date="2021-01" db="EMBL/GenBank/DDBJ databases">
        <title>Adiantum capillus-veneris genome.</title>
        <authorList>
            <person name="Fang Y."/>
            <person name="Liao Q."/>
        </authorList>
    </citation>
    <scope>NUCLEOTIDE SEQUENCE</scope>
    <source>
        <strain evidence="12">H3</strain>
        <tissue evidence="12">Leaf</tissue>
    </source>
</reference>
<keyword evidence="3" id="KW-0805">Transcription regulation</keyword>
<feature type="domain" description="Response regulatory" evidence="10">
    <location>
        <begin position="61"/>
        <end position="165"/>
    </location>
</feature>
<dbReference type="InterPro" id="IPR001005">
    <property type="entry name" value="SANT/Myb"/>
</dbReference>
<name>A0A9D4UFU0_ADICA</name>
<keyword evidence="5" id="KW-0804">Transcription</keyword>
<feature type="modified residue" description="4-aspartylphosphate" evidence="7">
    <location>
        <position position="101"/>
    </location>
</feature>
<feature type="compositionally biased region" description="Polar residues" evidence="8">
    <location>
        <begin position="171"/>
        <end position="188"/>
    </location>
</feature>
<evidence type="ECO:0000256" key="9">
    <source>
        <dbReference type="SAM" id="Phobius"/>
    </source>
</evidence>
<evidence type="ECO:0000313" key="12">
    <source>
        <dbReference type="EMBL" id="KAI5067129.1"/>
    </source>
</evidence>
<dbReference type="PROSITE" id="PS50110">
    <property type="entry name" value="RESPONSE_REGULATORY"/>
    <property type="match status" value="1"/>
</dbReference>
<dbReference type="SUPFAM" id="SSF52172">
    <property type="entry name" value="CheY-like"/>
    <property type="match status" value="1"/>
</dbReference>
<evidence type="ECO:0000256" key="1">
    <source>
        <dbReference type="ARBA" id="ARBA00022553"/>
    </source>
</evidence>
<feature type="transmembrane region" description="Helical" evidence="9">
    <location>
        <begin position="20"/>
        <end position="41"/>
    </location>
</feature>
<dbReference type="NCBIfam" id="TIGR01557">
    <property type="entry name" value="myb_SHAQKYF"/>
    <property type="match status" value="1"/>
</dbReference>
<keyword evidence="6" id="KW-0539">Nucleus</keyword>
<evidence type="ECO:0000256" key="4">
    <source>
        <dbReference type="ARBA" id="ARBA00023159"/>
    </source>
</evidence>
<dbReference type="InterPro" id="IPR011006">
    <property type="entry name" value="CheY-like_superfamily"/>
</dbReference>
<proteinExistence type="predicted"/>
<dbReference type="PROSITE" id="PS51294">
    <property type="entry name" value="HTH_MYB"/>
    <property type="match status" value="1"/>
</dbReference>
<evidence type="ECO:0000259" key="11">
    <source>
        <dbReference type="PROSITE" id="PS51294"/>
    </source>
</evidence>
<keyword evidence="4" id="KW-0010">Activator</keyword>
<dbReference type="GO" id="GO:0009736">
    <property type="term" value="P:cytokinin-activated signaling pathway"/>
    <property type="evidence" value="ECO:0007669"/>
    <property type="project" value="InterPro"/>
</dbReference>
<dbReference type="PANTHER" id="PTHR43874:SF67">
    <property type="entry name" value="TWO-COMPONENT RESPONSE REGULATOR ARR2"/>
    <property type="match status" value="1"/>
</dbReference>
<evidence type="ECO:0008006" key="14">
    <source>
        <dbReference type="Google" id="ProtNLM"/>
    </source>
</evidence>
<evidence type="ECO:0000256" key="2">
    <source>
        <dbReference type="ARBA" id="ARBA00023012"/>
    </source>
</evidence>
<evidence type="ECO:0000256" key="3">
    <source>
        <dbReference type="ARBA" id="ARBA00023015"/>
    </source>
</evidence>
<dbReference type="Pfam" id="PF00072">
    <property type="entry name" value="Response_reg"/>
    <property type="match status" value="1"/>
</dbReference>
<sequence length="547" mass="60458">MWTVDCGVWTPPHSAVLDSATSFGFSFLSLFVCLFAFLWALPPPSKAYSSRMDTFSPIGLHVLVVDDDPLCLLALERMLKQCSYKDVLRDSEEAVDLVLSDVYMPDVDGFKLLEIIGLELDLPVIMMSANGDTGVVMKGITHGACDYLIKPVRIEELRNVWQHVVRRKGTDSPTNSGPSCGDNNEVSSLCGSTENLSKKRKEVSVMGENMHNIEDVSNLKRARVNWTPDLHQRFVNAVNQLGVDKSAPKKVLDVMSVKGLTRENVASHLQKYRLYLKRLSGVTPEPCPIASFQASKGGQSGGTMRIMPGGKSSSLTSATKGLSLCRSSLGAQSLDVKAMNLPQFKAANDQKQRQMNANRAQVLQALGFVESHPDRNASFDMHAYVPKNHLLSSLSMPSENALSASQPRQQYDNEVGLKPFSAQVEGFVSNWNIKPTTSRVCAAASSMQVHGNYNTINSENKRDDCSNLEMQTSDNIDIRIADMFCYTPMEGFVFLTTRVYILKVLKDEEGQLQVTKVVPRHLELLQQGFGFEGVLFTKFAAPTLCLR</sequence>
<dbReference type="Pfam" id="PF00249">
    <property type="entry name" value="Myb_DNA-binding"/>
    <property type="match status" value="1"/>
</dbReference>
<keyword evidence="2" id="KW-0902">Two-component regulatory system</keyword>
<dbReference type="InterPro" id="IPR006447">
    <property type="entry name" value="Myb_dom_plants"/>
</dbReference>
<dbReference type="InterPro" id="IPR009057">
    <property type="entry name" value="Homeodomain-like_sf"/>
</dbReference>
<dbReference type="SMART" id="SM00448">
    <property type="entry name" value="REC"/>
    <property type="match status" value="1"/>
</dbReference>
<keyword evidence="9" id="KW-0812">Transmembrane</keyword>
<feature type="region of interest" description="Disordered" evidence="8">
    <location>
        <begin position="167"/>
        <end position="188"/>
    </location>
</feature>
<feature type="domain" description="HTH myb-type" evidence="11">
    <location>
        <begin position="218"/>
        <end position="277"/>
    </location>
</feature>
<dbReference type="Gene3D" id="1.10.10.60">
    <property type="entry name" value="Homeodomain-like"/>
    <property type="match status" value="1"/>
</dbReference>
<dbReference type="InterPro" id="IPR001789">
    <property type="entry name" value="Sig_transdc_resp-reg_receiver"/>
</dbReference>
<evidence type="ECO:0000256" key="8">
    <source>
        <dbReference type="SAM" id="MobiDB-lite"/>
    </source>
</evidence>
<evidence type="ECO:0000256" key="6">
    <source>
        <dbReference type="ARBA" id="ARBA00023242"/>
    </source>
</evidence>
<dbReference type="FunFam" id="1.10.10.60:FF:000007">
    <property type="entry name" value="Two-component response regulator"/>
    <property type="match status" value="1"/>
</dbReference>
<keyword evidence="9" id="KW-0472">Membrane</keyword>